<dbReference type="CDD" id="cd03684">
    <property type="entry name" value="ClC_3_like"/>
    <property type="match status" value="1"/>
</dbReference>
<keyword evidence="11" id="KW-1185">Reference proteome</keyword>
<dbReference type="Proteomes" id="UP000320333">
    <property type="component" value="Unassembled WGS sequence"/>
</dbReference>
<dbReference type="GO" id="GO:0005794">
    <property type="term" value="C:Golgi apparatus"/>
    <property type="evidence" value="ECO:0007669"/>
    <property type="project" value="TreeGrafter"/>
</dbReference>
<feature type="transmembrane region" description="Helical" evidence="9">
    <location>
        <begin position="441"/>
        <end position="462"/>
    </location>
</feature>
<dbReference type="STRING" id="246404.A0A507FDI1"/>
<accession>A0A507FDI1</accession>
<dbReference type="Gene3D" id="1.10.3080.10">
    <property type="entry name" value="Clc chloride channel"/>
    <property type="match status" value="1"/>
</dbReference>
<feature type="transmembrane region" description="Helical" evidence="9">
    <location>
        <begin position="385"/>
        <end position="403"/>
    </location>
</feature>
<dbReference type="GO" id="GO:0005886">
    <property type="term" value="C:plasma membrane"/>
    <property type="evidence" value="ECO:0007669"/>
    <property type="project" value="TreeGrafter"/>
</dbReference>
<keyword evidence="3 9" id="KW-0812">Transmembrane</keyword>
<evidence type="ECO:0000256" key="9">
    <source>
        <dbReference type="SAM" id="Phobius"/>
    </source>
</evidence>
<gene>
    <name evidence="10" type="ORF">CcCBS67573_g04329</name>
</gene>
<feature type="transmembrane region" description="Helical" evidence="9">
    <location>
        <begin position="245"/>
        <end position="261"/>
    </location>
</feature>
<comment type="caution">
    <text evidence="10">The sequence shown here is derived from an EMBL/GenBank/DDBJ whole genome shotgun (WGS) entry which is preliminary data.</text>
</comment>
<feature type="transmembrane region" description="Helical" evidence="9">
    <location>
        <begin position="350"/>
        <end position="370"/>
    </location>
</feature>
<feature type="transmembrane region" description="Helical" evidence="9">
    <location>
        <begin position="273"/>
        <end position="297"/>
    </location>
</feature>
<dbReference type="PRINTS" id="PR00762">
    <property type="entry name" value="CLCHANNEL"/>
</dbReference>
<feature type="region of interest" description="Disordered" evidence="8">
    <location>
        <begin position="1"/>
        <end position="20"/>
    </location>
</feature>
<dbReference type="Pfam" id="PF00654">
    <property type="entry name" value="Voltage_CLC"/>
    <property type="match status" value="1"/>
</dbReference>
<protein>
    <recommendedName>
        <fullName evidence="12">Chloride channel protein</fullName>
    </recommendedName>
</protein>
<dbReference type="GO" id="GO:0005769">
    <property type="term" value="C:early endosome"/>
    <property type="evidence" value="ECO:0007669"/>
    <property type="project" value="TreeGrafter"/>
</dbReference>
<dbReference type="SUPFAM" id="SSF81340">
    <property type="entry name" value="Clc chloride channel"/>
    <property type="match status" value="1"/>
</dbReference>
<dbReference type="AlphaFoldDB" id="A0A507FDI1"/>
<evidence type="ECO:0000313" key="10">
    <source>
        <dbReference type="EMBL" id="TPX74401.1"/>
    </source>
</evidence>
<feature type="transmembrane region" description="Helical" evidence="9">
    <location>
        <begin position="158"/>
        <end position="175"/>
    </location>
</feature>
<keyword evidence="5" id="KW-0406">Ion transport</keyword>
<evidence type="ECO:0000313" key="11">
    <source>
        <dbReference type="Proteomes" id="UP000320333"/>
    </source>
</evidence>
<comment type="subcellular location">
    <subcellularLocation>
        <location evidence="1">Membrane</location>
        <topology evidence="1">Multi-pass membrane protein</topology>
    </subcellularLocation>
</comment>
<evidence type="ECO:0000256" key="8">
    <source>
        <dbReference type="SAM" id="MobiDB-lite"/>
    </source>
</evidence>
<evidence type="ECO:0008006" key="12">
    <source>
        <dbReference type="Google" id="ProtNLM"/>
    </source>
</evidence>
<evidence type="ECO:0000256" key="3">
    <source>
        <dbReference type="ARBA" id="ARBA00022692"/>
    </source>
</evidence>
<evidence type="ECO:0000256" key="5">
    <source>
        <dbReference type="ARBA" id="ARBA00023065"/>
    </source>
</evidence>
<dbReference type="PANTHER" id="PTHR45711:SF6">
    <property type="entry name" value="CHLORIDE CHANNEL PROTEIN"/>
    <property type="match status" value="1"/>
</dbReference>
<evidence type="ECO:0000256" key="6">
    <source>
        <dbReference type="ARBA" id="ARBA00023136"/>
    </source>
</evidence>
<dbReference type="InterPro" id="IPR014743">
    <property type="entry name" value="Cl-channel_core"/>
</dbReference>
<evidence type="ECO:0000256" key="4">
    <source>
        <dbReference type="ARBA" id="ARBA00022989"/>
    </source>
</evidence>
<organism evidence="10 11">
    <name type="scientific">Chytriomyces confervae</name>
    <dbReference type="NCBI Taxonomy" id="246404"/>
    <lineage>
        <taxon>Eukaryota</taxon>
        <taxon>Fungi</taxon>
        <taxon>Fungi incertae sedis</taxon>
        <taxon>Chytridiomycota</taxon>
        <taxon>Chytridiomycota incertae sedis</taxon>
        <taxon>Chytridiomycetes</taxon>
        <taxon>Chytridiales</taxon>
        <taxon>Chytriomycetaceae</taxon>
        <taxon>Chytriomyces</taxon>
    </lineage>
</organism>
<keyword evidence="2" id="KW-0813">Transport</keyword>
<name>A0A507FDI1_9FUNG</name>
<feature type="transmembrane region" description="Helical" evidence="9">
    <location>
        <begin position="70"/>
        <end position="88"/>
    </location>
</feature>
<dbReference type="EMBL" id="QEAP01000128">
    <property type="protein sequence ID" value="TPX74401.1"/>
    <property type="molecule type" value="Genomic_DNA"/>
</dbReference>
<feature type="transmembrane region" description="Helical" evidence="9">
    <location>
        <begin position="309"/>
        <end position="329"/>
    </location>
</feature>
<evidence type="ECO:0000256" key="2">
    <source>
        <dbReference type="ARBA" id="ARBA00022448"/>
    </source>
</evidence>
<feature type="transmembrane region" description="Helical" evidence="9">
    <location>
        <begin position="468"/>
        <end position="488"/>
    </location>
</feature>
<dbReference type="InterPro" id="IPR001807">
    <property type="entry name" value="ClC"/>
</dbReference>
<dbReference type="GO" id="GO:0005247">
    <property type="term" value="F:voltage-gated chloride channel activity"/>
    <property type="evidence" value="ECO:0007669"/>
    <property type="project" value="TreeGrafter"/>
</dbReference>
<dbReference type="OrthoDB" id="431497at2759"/>
<feature type="transmembrane region" description="Helical" evidence="9">
    <location>
        <begin position="222"/>
        <end position="239"/>
    </location>
</feature>
<sequence>MRNDEGGQAPAQRRHTRTMSGSVQGAVNGLRAWYDDMSTIDWLQDTLVERGRVRAMRLSAQSQQLDSVQAWLLVIAVAVSTASVAAAVDVAQTSMASLRSGYCSTAVLKTRDACCRGVGRSEGVFSSLSLSSGPSTSSASNCEKWISWDDEFGNQIDFAIYVSSALIFALIAVLITNQSVAVVQLAGGVTRKTYQASGSGIAEVKTILGGFVIRGYLGFQTGIAKAVGLIFALASGISIGQQGPFVHIACAIGNIYSRFFPKYATNEGKKREILSAASAAGVSVAFAAPIGGVLWSFEEASYYFPMKTMWRSFLCSCVAAVTLKILNPFGSGRLVKFQVAYERDWRDFELIPFAILGVMGGLYGALYIRFTSAVEKFRASKFNPIHPVVDVCLVAVVSAIANYQSEWSRMGLNDLVAVMFSECRDETDLYGICNLTDFRGLLVALMNLLLVKFVLIVWAFGIRVPGGVVTPSMVMGATMGRVVGILVLQFQQAVLHPECIENNECVTPGVYAMVGAAATLSGVTRMTVSLVVIMMELTGALKLVLPLMVSIMIAKWTADSFSRDSVFDAIIRRRGFPYLDHKREHHPPRGKVPHLGLAGDVAEYDHDECFQMNTPYSFHDLNAKLSLANRMDDCGYAILEGRTLAGILEQGQDGKPCVFRTPKNHEMRVSMAYFKNSNTLVVPSDSTPLLARNCDSETGSFDPAVSEDEIDLTPWTDQAPLVLAACASMDLCLEVFMKLGCKTVCVVDFAAGGSFVGLIHKKRVLAWLNE</sequence>
<keyword evidence="7" id="KW-0868">Chloride</keyword>
<keyword evidence="4 9" id="KW-1133">Transmembrane helix</keyword>
<proteinExistence type="predicted"/>
<evidence type="ECO:0000256" key="1">
    <source>
        <dbReference type="ARBA" id="ARBA00004141"/>
    </source>
</evidence>
<keyword evidence="6 9" id="KW-0472">Membrane</keyword>
<reference evidence="10 11" key="1">
    <citation type="journal article" date="2019" name="Sci. Rep.">
        <title>Comparative genomics of chytrid fungi reveal insights into the obligate biotrophic and pathogenic lifestyle of Synchytrium endobioticum.</title>
        <authorList>
            <person name="van de Vossenberg B.T.L.H."/>
            <person name="Warris S."/>
            <person name="Nguyen H.D.T."/>
            <person name="van Gent-Pelzer M.P.E."/>
            <person name="Joly D.L."/>
            <person name="van de Geest H.C."/>
            <person name="Bonants P.J.M."/>
            <person name="Smith D.S."/>
            <person name="Levesque C.A."/>
            <person name="van der Lee T.A.J."/>
        </authorList>
    </citation>
    <scope>NUCLEOTIDE SEQUENCE [LARGE SCALE GENOMIC DNA]</scope>
    <source>
        <strain evidence="10 11">CBS 675.73</strain>
    </source>
</reference>
<evidence type="ECO:0000256" key="7">
    <source>
        <dbReference type="ARBA" id="ARBA00023214"/>
    </source>
</evidence>
<dbReference type="PANTHER" id="PTHR45711">
    <property type="entry name" value="CHLORIDE CHANNEL PROTEIN"/>
    <property type="match status" value="1"/>
</dbReference>